<keyword evidence="3" id="KW-1185">Reference proteome</keyword>
<gene>
    <name evidence="2" type="ORF">VT98_10303</name>
</gene>
<evidence type="ECO:0000313" key="3">
    <source>
        <dbReference type="Proteomes" id="UP000288086"/>
    </source>
</evidence>
<dbReference type="InterPro" id="IPR002123">
    <property type="entry name" value="Plipid/glycerol_acylTrfase"/>
</dbReference>
<dbReference type="EMBL" id="MTKP01000030">
    <property type="protein sequence ID" value="RWX49581.1"/>
    <property type="molecule type" value="Genomic_DNA"/>
</dbReference>
<dbReference type="Proteomes" id="UP000288086">
    <property type="component" value="Unassembled WGS sequence"/>
</dbReference>
<evidence type="ECO:0000313" key="2">
    <source>
        <dbReference type="EMBL" id="RWX49581.1"/>
    </source>
</evidence>
<organism evidence="2 3">
    <name type="scientific">Candidatus Electrothrix communis</name>
    <dbReference type="NCBI Taxonomy" id="1859133"/>
    <lineage>
        <taxon>Bacteria</taxon>
        <taxon>Pseudomonadati</taxon>
        <taxon>Thermodesulfobacteriota</taxon>
        <taxon>Desulfobulbia</taxon>
        <taxon>Desulfobulbales</taxon>
        <taxon>Desulfobulbaceae</taxon>
        <taxon>Candidatus Electrothrix</taxon>
    </lineage>
</organism>
<dbReference type="EC" id="6.2.1.20" evidence="2"/>
<dbReference type="GO" id="GO:0016746">
    <property type="term" value="F:acyltransferase activity"/>
    <property type="evidence" value="ECO:0007669"/>
    <property type="project" value="UniProtKB-KW"/>
</dbReference>
<dbReference type="SMART" id="SM00563">
    <property type="entry name" value="PlsC"/>
    <property type="match status" value="1"/>
</dbReference>
<sequence>MKKLISLVIMLVLRVRYRITVNGLKELKSRTQDNRPVLFLPNHQALIDPVIVMSLLYNTFTPRPLADEKQAGHPLAKYLMDMVNAIFIPDLNVSSRDVKEQVFAGIEEVVASLKRGENVLMYPAGRISRGHLEVIGANSGAVSVIHGVPEVRVVLLRIRGLWGSRFSRARGLPSLLGDVGKLLFRVLANGLLFMPRRPVYIDIIEPDDFPLGGDKKIMNRYLEDFYNTDPDRNTEIPPYW</sequence>
<accession>A0A3S3QNQ3</accession>
<keyword evidence="2" id="KW-0436">Ligase</keyword>
<dbReference type="SUPFAM" id="SSF69593">
    <property type="entry name" value="Glycerol-3-phosphate (1)-acyltransferase"/>
    <property type="match status" value="1"/>
</dbReference>
<keyword evidence="2" id="KW-0808">Transferase</keyword>
<feature type="domain" description="Phospholipid/glycerol acyltransferase" evidence="1">
    <location>
        <begin position="37"/>
        <end position="161"/>
    </location>
</feature>
<proteinExistence type="predicted"/>
<evidence type="ECO:0000259" key="1">
    <source>
        <dbReference type="SMART" id="SM00563"/>
    </source>
</evidence>
<dbReference type="Pfam" id="PF01553">
    <property type="entry name" value="Acyltransferase"/>
    <property type="match status" value="1"/>
</dbReference>
<dbReference type="AlphaFoldDB" id="A0A3S3QNQ3"/>
<protein>
    <submittedName>
        <fullName evidence="2">Acyltransferase</fullName>
        <ecNumber evidence="2">6.2.1.20</ecNumber>
    </submittedName>
</protein>
<reference evidence="2 3" key="1">
    <citation type="submission" date="2017-01" db="EMBL/GenBank/DDBJ databases">
        <title>The cable genome- insights into the physiology and evolution of filamentous bacteria capable of sulfide oxidation via long distance electron transfer.</title>
        <authorList>
            <person name="Schreiber L."/>
            <person name="Bjerg J.T."/>
            <person name="Boggild A."/>
            <person name="Van De Vossenberg J."/>
            <person name="Meysman F."/>
            <person name="Nielsen L.P."/>
            <person name="Schramm A."/>
            <person name="Kjeldsen K.U."/>
        </authorList>
    </citation>
    <scope>NUCLEOTIDE SEQUENCE [LARGE SCALE GENOMIC DNA]</scope>
    <source>
        <strain evidence="2">A1</strain>
    </source>
</reference>
<dbReference type="CDD" id="cd07989">
    <property type="entry name" value="LPLAT_AGPAT-like"/>
    <property type="match status" value="1"/>
</dbReference>
<name>A0A3S3QNQ3_9BACT</name>
<comment type="caution">
    <text evidence="2">The sequence shown here is derived from an EMBL/GenBank/DDBJ whole genome shotgun (WGS) entry which is preliminary data.</text>
</comment>
<dbReference type="GO" id="GO:0008922">
    <property type="term" value="F:long-chain fatty acid [acyl-carrier-protein] ligase activity"/>
    <property type="evidence" value="ECO:0007669"/>
    <property type="project" value="UniProtKB-EC"/>
</dbReference>
<keyword evidence="2" id="KW-0012">Acyltransferase</keyword>